<reference evidence="3" key="1">
    <citation type="journal article" date="2019" name="Int. J. Syst. Evol. Microbiol.">
        <title>The Global Catalogue of Microorganisms (GCM) 10K type strain sequencing project: providing services to taxonomists for standard genome sequencing and annotation.</title>
        <authorList>
            <consortium name="The Broad Institute Genomics Platform"/>
            <consortium name="The Broad Institute Genome Sequencing Center for Infectious Disease"/>
            <person name="Wu L."/>
            <person name="Ma J."/>
        </authorList>
    </citation>
    <scope>NUCLEOTIDE SEQUENCE [LARGE SCALE GENOMIC DNA]</scope>
    <source>
        <strain evidence="3">JCM 32148</strain>
    </source>
</reference>
<feature type="transmembrane region" description="Helical" evidence="1">
    <location>
        <begin position="40"/>
        <end position="56"/>
    </location>
</feature>
<evidence type="ECO:0000313" key="3">
    <source>
        <dbReference type="Proteomes" id="UP001597053"/>
    </source>
</evidence>
<keyword evidence="1" id="KW-0472">Membrane</keyword>
<feature type="transmembrane region" description="Helical" evidence="1">
    <location>
        <begin position="90"/>
        <end position="109"/>
    </location>
</feature>
<organism evidence="2 3">
    <name type="scientific">Micromonospora azadirachtae</name>
    <dbReference type="NCBI Taxonomy" id="1970735"/>
    <lineage>
        <taxon>Bacteria</taxon>
        <taxon>Bacillati</taxon>
        <taxon>Actinomycetota</taxon>
        <taxon>Actinomycetes</taxon>
        <taxon>Micromonosporales</taxon>
        <taxon>Micromonosporaceae</taxon>
        <taxon>Micromonospora</taxon>
    </lineage>
</organism>
<keyword evidence="1" id="KW-0812">Transmembrane</keyword>
<feature type="non-terminal residue" evidence="2">
    <location>
        <position position="110"/>
    </location>
</feature>
<dbReference type="EMBL" id="JBHTHM010002116">
    <property type="protein sequence ID" value="MFD0787601.1"/>
    <property type="molecule type" value="Genomic_DNA"/>
</dbReference>
<keyword evidence="3" id="KW-1185">Reference proteome</keyword>
<keyword evidence="1" id="KW-1133">Transmembrane helix</keyword>
<name>A0ABW3A9C0_9ACTN</name>
<gene>
    <name evidence="2" type="ORF">ACFQZ8_27170</name>
</gene>
<feature type="transmembrane region" description="Helical" evidence="1">
    <location>
        <begin position="63"/>
        <end position="84"/>
    </location>
</feature>
<sequence length="110" mass="11502">MIVAYGVANLLQSVAAARTTVHHTFDPGLLLRLAGHRTYLVGVTCQLGGFLLAFLARRDLPLFLVQSSVAAGLGVTAILGVVVLKWRLPVAEVVLLALLFAGISALVLAA</sequence>
<protein>
    <submittedName>
        <fullName evidence="2">Uncharacterized protein</fullName>
    </submittedName>
</protein>
<evidence type="ECO:0000256" key="1">
    <source>
        <dbReference type="SAM" id="Phobius"/>
    </source>
</evidence>
<accession>A0ABW3A9C0</accession>
<dbReference type="Proteomes" id="UP001597053">
    <property type="component" value="Unassembled WGS sequence"/>
</dbReference>
<evidence type="ECO:0000313" key="2">
    <source>
        <dbReference type="EMBL" id="MFD0787601.1"/>
    </source>
</evidence>
<proteinExistence type="predicted"/>
<comment type="caution">
    <text evidence="2">The sequence shown here is derived from an EMBL/GenBank/DDBJ whole genome shotgun (WGS) entry which is preliminary data.</text>
</comment>